<sequence length="1071" mass="115621">MTYSTNIMRKRLRGGSALHALALFGAGFSAIAGFASPAAAQNAVDSTAQDGQSDDNSQEQLPELDEDSFIVVTGTRISNPNVVSQVPITSVDVQALQGNDVTLGDTLNQLPSLRSTYSQSNSTQFIGTSGLNLLDLRGIGTTRTLTLVNGRRVVTSVPGEESVDTNTIPPELVERVDIITGGSSAVYGSDAVAGVVNFILKDDYEGVSANAQGGVSSRGDRGTYSINVLTGTNLLDDRLNITVGAGYAKAEALYFTDRDSQYGGYSGRNQFNSTQSTLGESSEGDGIPDRSFLTGVRNNNISNGGLITSSCPVAVDATDPDYDLIQSVRAQNCTGLFSQTGNPATGAGELGRTYVFDSTGALIPNPITTDLRPYGSSNSIGGLGSTLNETSQLVPSYERANASLNLNYKASEAAHFFFQGTYVDIKSVQSGQPTFFYNTFNINNPFLTSENEALLRSIYGAGPDEDFNFGAFRFNTDFGGRGERHDRKTYNLVGGIEGKFNDDWQYSVAVSYGHTKTYYQTAGNVYLDKYYNSIDAVRNDAGQIVCGINADSDPSNDDPACVPINLFGEGVARTQQAALDYFTVDSERREKATLFDVTAYVSGDSSQIFELPGGPISFSIGGEYRRETAFSAYDDLTKSGVTFLNAFDDFDPPSLEVKEAFGELSVPLLADIPFVQELTLNAAGRVSDYNVGKTGTVFAWNLGGTWSPIRDLRFRMGYAKSVRAPSLADLYSAAAQDYALITDPCGQENINNNPNRVANCAADGVPTTVVDPASGDTLPFTNVPGSSIVGISSGNPNLEAETGYSFTIGGVYQPHFIPGLSISVDYYNIRLDNVIYTLDAQTLIDQCYDSPSGINNQYCAAVFRNADGTFAGQSDRVINGTTYVLNPTGNSFQEGGFNFARQQTTGIDFDVLYNYTFDTGIKISAHGILGYVIKKDNYTDVDDPTYIDRQLSELGDPVYSATFIGNVDFGRLDINYTMRYVGRQTVGDYETQHSWQGRPATNPDAYPVVYYPDVTYHDVRVGFDVMDAFRFYVGVDNIFDKDPPYGLSGTSDSAIYDNIGRSFYAGVRLKL</sequence>
<reference evidence="7 8" key="1">
    <citation type="submission" date="2021-07" db="EMBL/GenBank/DDBJ databases">
        <title>Stakelama flava sp. nov., a novel endophytic bacterium isolated from branch of Kandelia candel.</title>
        <authorList>
            <person name="Tuo L."/>
        </authorList>
    </citation>
    <scope>NUCLEOTIDE SEQUENCE [LARGE SCALE GENOMIC DNA]</scope>
    <source>
        <strain evidence="7 8">CBK3Z-3</strain>
    </source>
</reference>
<feature type="compositionally biased region" description="Acidic residues" evidence="3">
    <location>
        <begin position="52"/>
        <end position="62"/>
    </location>
</feature>
<dbReference type="EMBL" id="JAHWZX010000007">
    <property type="protein sequence ID" value="MBW4330960.1"/>
    <property type="molecule type" value="Genomic_DNA"/>
</dbReference>
<keyword evidence="8" id="KW-1185">Reference proteome</keyword>
<accession>A0ABS6XNE5</accession>
<feature type="region of interest" description="Disordered" evidence="3">
    <location>
        <begin position="43"/>
        <end position="62"/>
    </location>
</feature>
<protein>
    <submittedName>
        <fullName evidence="7">TonB-dependent receptor</fullName>
    </submittedName>
</protein>
<keyword evidence="2" id="KW-0798">TonB box</keyword>
<evidence type="ECO:0000259" key="6">
    <source>
        <dbReference type="Pfam" id="PF07715"/>
    </source>
</evidence>
<feature type="domain" description="TonB-dependent receptor-like beta-barrel" evidence="5">
    <location>
        <begin position="467"/>
        <end position="1038"/>
    </location>
</feature>
<dbReference type="PANTHER" id="PTHR47234:SF2">
    <property type="entry name" value="TONB-DEPENDENT RECEPTOR"/>
    <property type="match status" value="1"/>
</dbReference>
<dbReference type="Proteomes" id="UP001197214">
    <property type="component" value="Unassembled WGS sequence"/>
</dbReference>
<evidence type="ECO:0000313" key="7">
    <source>
        <dbReference type="EMBL" id="MBW4330960.1"/>
    </source>
</evidence>
<dbReference type="InterPro" id="IPR000531">
    <property type="entry name" value="Beta-barrel_TonB"/>
</dbReference>
<dbReference type="RefSeq" id="WP_219238087.1">
    <property type="nucleotide sequence ID" value="NZ_JAHWZX010000007.1"/>
</dbReference>
<feature type="signal peptide" evidence="4">
    <location>
        <begin position="1"/>
        <end position="32"/>
    </location>
</feature>
<name>A0ABS6XNE5_9SPHN</name>
<keyword evidence="1" id="KW-0813">Transport</keyword>
<keyword evidence="1" id="KW-1134">Transmembrane beta strand</keyword>
<dbReference type="InterPro" id="IPR039426">
    <property type="entry name" value="TonB-dep_rcpt-like"/>
</dbReference>
<evidence type="ECO:0000256" key="4">
    <source>
        <dbReference type="SAM" id="SignalP"/>
    </source>
</evidence>
<dbReference type="Pfam" id="PF00593">
    <property type="entry name" value="TonB_dep_Rec_b-barrel"/>
    <property type="match status" value="1"/>
</dbReference>
<keyword evidence="7" id="KW-0675">Receptor</keyword>
<dbReference type="PANTHER" id="PTHR47234">
    <property type="match status" value="1"/>
</dbReference>
<organism evidence="7 8">
    <name type="scientific">Stakelama flava</name>
    <dbReference type="NCBI Taxonomy" id="2860338"/>
    <lineage>
        <taxon>Bacteria</taxon>
        <taxon>Pseudomonadati</taxon>
        <taxon>Pseudomonadota</taxon>
        <taxon>Alphaproteobacteria</taxon>
        <taxon>Sphingomonadales</taxon>
        <taxon>Sphingomonadaceae</taxon>
        <taxon>Stakelama</taxon>
    </lineage>
</organism>
<evidence type="ECO:0000256" key="3">
    <source>
        <dbReference type="SAM" id="MobiDB-lite"/>
    </source>
</evidence>
<comment type="caution">
    <text evidence="7">The sequence shown here is derived from an EMBL/GenBank/DDBJ whole genome shotgun (WGS) entry which is preliminary data.</text>
</comment>
<feature type="domain" description="TonB-dependent receptor plug" evidence="6">
    <location>
        <begin position="86"/>
        <end position="195"/>
    </location>
</feature>
<gene>
    <name evidence="7" type="ORF">KY084_08750</name>
</gene>
<evidence type="ECO:0000313" key="8">
    <source>
        <dbReference type="Proteomes" id="UP001197214"/>
    </source>
</evidence>
<dbReference type="PROSITE" id="PS52016">
    <property type="entry name" value="TONB_DEPENDENT_REC_3"/>
    <property type="match status" value="1"/>
</dbReference>
<dbReference type="InterPro" id="IPR012910">
    <property type="entry name" value="Plug_dom"/>
</dbReference>
<comment type="subcellular location">
    <subcellularLocation>
        <location evidence="1">Cell outer membrane</location>
        <topology evidence="1">Multi-pass membrane protein</topology>
    </subcellularLocation>
</comment>
<keyword evidence="1 2" id="KW-0472">Membrane</keyword>
<comment type="similarity">
    <text evidence="1 2">Belongs to the TonB-dependent receptor family.</text>
</comment>
<evidence type="ECO:0000256" key="2">
    <source>
        <dbReference type="RuleBase" id="RU003357"/>
    </source>
</evidence>
<evidence type="ECO:0000256" key="1">
    <source>
        <dbReference type="PROSITE-ProRule" id="PRU01360"/>
    </source>
</evidence>
<feature type="chain" id="PRO_5045914618" evidence="4">
    <location>
        <begin position="33"/>
        <end position="1071"/>
    </location>
</feature>
<keyword evidence="1" id="KW-0812">Transmembrane</keyword>
<proteinExistence type="inferred from homology"/>
<keyword evidence="1" id="KW-0998">Cell outer membrane</keyword>
<evidence type="ECO:0000259" key="5">
    <source>
        <dbReference type="Pfam" id="PF00593"/>
    </source>
</evidence>
<keyword evidence="4" id="KW-0732">Signal</keyword>
<dbReference type="Pfam" id="PF07715">
    <property type="entry name" value="Plug"/>
    <property type="match status" value="1"/>
</dbReference>